<keyword evidence="2" id="KW-1185">Reference proteome</keyword>
<proteinExistence type="predicted"/>
<accession>A0A317E4R8</accession>
<dbReference type="EMBL" id="QGLE01000008">
    <property type="protein sequence ID" value="PWR21220.1"/>
    <property type="molecule type" value="Genomic_DNA"/>
</dbReference>
<protein>
    <submittedName>
        <fullName evidence="1">Uncharacterized protein</fullName>
    </submittedName>
</protein>
<dbReference type="Gene3D" id="3.90.550.10">
    <property type="entry name" value="Spore Coat Polysaccharide Biosynthesis Protein SpsA, Chain A"/>
    <property type="match status" value="1"/>
</dbReference>
<gene>
    <name evidence="1" type="ORF">DKG74_14550</name>
</gene>
<dbReference type="AlphaFoldDB" id="A0A317E4R8"/>
<reference evidence="1 2" key="1">
    <citation type="submission" date="2018-05" db="EMBL/GenBank/DDBJ databases">
        <title>Zavarzinia sp. HR-AS.</title>
        <authorList>
            <person name="Lee Y."/>
            <person name="Jeon C.O."/>
        </authorList>
    </citation>
    <scope>NUCLEOTIDE SEQUENCE [LARGE SCALE GENOMIC DNA]</scope>
    <source>
        <strain evidence="1 2">HR-AS</strain>
    </source>
</reference>
<evidence type="ECO:0000313" key="1">
    <source>
        <dbReference type="EMBL" id="PWR21220.1"/>
    </source>
</evidence>
<name>A0A317E4R8_9PROT</name>
<dbReference type="InterPro" id="IPR029044">
    <property type="entry name" value="Nucleotide-diphossugar_trans"/>
</dbReference>
<dbReference type="SUPFAM" id="SSF53448">
    <property type="entry name" value="Nucleotide-diphospho-sugar transferases"/>
    <property type="match status" value="1"/>
</dbReference>
<evidence type="ECO:0000313" key="2">
    <source>
        <dbReference type="Proteomes" id="UP000245461"/>
    </source>
</evidence>
<dbReference type="RefSeq" id="WP_109906897.1">
    <property type="nucleotide sequence ID" value="NZ_QGLE01000008.1"/>
</dbReference>
<dbReference type="Proteomes" id="UP000245461">
    <property type="component" value="Unassembled WGS sequence"/>
</dbReference>
<comment type="caution">
    <text evidence="1">The sequence shown here is derived from an EMBL/GenBank/DDBJ whole genome shotgun (WGS) entry which is preliminary data.</text>
</comment>
<organism evidence="1 2">
    <name type="scientific">Zavarzinia aquatilis</name>
    <dbReference type="NCBI Taxonomy" id="2211142"/>
    <lineage>
        <taxon>Bacteria</taxon>
        <taxon>Pseudomonadati</taxon>
        <taxon>Pseudomonadota</taxon>
        <taxon>Alphaproteobacteria</taxon>
        <taxon>Rhodospirillales</taxon>
        <taxon>Zavarziniaceae</taxon>
        <taxon>Zavarzinia</taxon>
    </lineage>
</organism>
<dbReference type="OrthoDB" id="7340531at2"/>
<sequence>MSPAPVAQSSFRSPRRYRTLRFRLTGKKPDRIAGWRERPVSVKLPPVAGVTPNGKPTVHIFLGTEPEQYRAERVFVWSVVKNRDPARAYEIHLMKDLAGFDRNNWWTGFTSYRYAIPDLAGRTGRAIYNDVDQIYFADPGELFDIDMKGAAALAISDEESSVMLIDCAGLSAVWHEEEAHRIHSSTHFQKVAAQAGLWGTMPSGWNARDFEYVDGESMLLHFTTLYKQPWHPFPELFKYQHNDQGRYWLALEREADEAGFTVFTATSPSPDFEALRGANAPAEAKPLMDAGTVARHDRRARRLAGSAGAGSLKNAAEVFPGVFRGDATRGQGADGILAIDFLDRLPEDDIPWVLAGLLQSAGKFVYIGVTAAAPVTVPGQALTAGQPRLSAKWWRGQVEIACRCRPGVRVALVVEEAAGPLRQLLPETVHMFGEGSGRA</sequence>